<evidence type="ECO:0000313" key="4">
    <source>
        <dbReference type="Proteomes" id="UP001207337"/>
    </source>
</evidence>
<feature type="transmembrane region" description="Helical" evidence="1">
    <location>
        <begin position="56"/>
        <end position="81"/>
    </location>
</feature>
<feature type="transmembrane region" description="Helical" evidence="1">
    <location>
        <begin position="156"/>
        <end position="173"/>
    </location>
</feature>
<keyword evidence="4" id="KW-1185">Reference proteome</keyword>
<gene>
    <name evidence="3" type="ORF">LQ318_11400</name>
</gene>
<comment type="caution">
    <text evidence="3">The sequence shown here is derived from an EMBL/GenBank/DDBJ whole genome shotgun (WGS) entry which is preliminary data.</text>
</comment>
<feature type="transmembrane region" description="Helical" evidence="1">
    <location>
        <begin position="22"/>
        <end position="44"/>
    </location>
</feature>
<keyword evidence="3" id="KW-0645">Protease</keyword>
<keyword evidence="1" id="KW-0812">Transmembrane</keyword>
<evidence type="ECO:0000256" key="1">
    <source>
        <dbReference type="SAM" id="Phobius"/>
    </source>
</evidence>
<evidence type="ECO:0000313" key="3">
    <source>
        <dbReference type="EMBL" id="MCW9713508.1"/>
    </source>
</evidence>
<accession>A0ABT3Q0C7</accession>
<dbReference type="EMBL" id="JAJNDC010000003">
    <property type="protein sequence ID" value="MCW9713508.1"/>
    <property type="molecule type" value="Genomic_DNA"/>
</dbReference>
<protein>
    <submittedName>
        <fullName evidence="3">CPBP family intramembrane metalloprotease</fullName>
    </submittedName>
</protein>
<organism evidence="3 4">
    <name type="scientific">Fodinibius salicampi</name>
    <dbReference type="NCBI Taxonomy" id="1920655"/>
    <lineage>
        <taxon>Bacteria</taxon>
        <taxon>Pseudomonadati</taxon>
        <taxon>Balneolota</taxon>
        <taxon>Balneolia</taxon>
        <taxon>Balneolales</taxon>
        <taxon>Balneolaceae</taxon>
        <taxon>Fodinibius</taxon>
    </lineage>
</organism>
<dbReference type="Proteomes" id="UP001207337">
    <property type="component" value="Unassembled WGS sequence"/>
</dbReference>
<keyword evidence="3" id="KW-0482">Metalloprotease</keyword>
<keyword evidence="1" id="KW-0472">Membrane</keyword>
<feature type="transmembrane region" description="Helical" evidence="1">
    <location>
        <begin position="122"/>
        <end position="144"/>
    </location>
</feature>
<reference evidence="3 4" key="1">
    <citation type="submission" date="2021-11" db="EMBL/GenBank/DDBJ databases">
        <title>Aliifidinibius sp. nov., a new bacterium isolated from saline soil.</title>
        <authorList>
            <person name="Galisteo C."/>
            <person name="De La Haba R."/>
            <person name="Sanchez-Porro C."/>
            <person name="Ventosa A."/>
        </authorList>
    </citation>
    <scope>NUCLEOTIDE SEQUENCE [LARGE SCALE GENOMIC DNA]</scope>
    <source>
        <strain evidence="3 4">KACC 190600</strain>
    </source>
</reference>
<dbReference type="Pfam" id="PF02517">
    <property type="entry name" value="Rce1-like"/>
    <property type="match status" value="1"/>
</dbReference>
<evidence type="ECO:0000259" key="2">
    <source>
        <dbReference type="Pfam" id="PF02517"/>
    </source>
</evidence>
<dbReference type="InterPro" id="IPR003675">
    <property type="entry name" value="Rce1/LyrA-like_dom"/>
</dbReference>
<keyword evidence="1" id="KW-1133">Transmembrane helix</keyword>
<name>A0ABT3Q0C7_9BACT</name>
<proteinExistence type="predicted"/>
<sequence>MDDDSSQDTKWEASGRIPSREWLILSLMSFAVYLGISYLVFYFFHDTGPVKAYGHGLSVINQLITGIGSGVIGSAIIWIAINQAAVSKVLDDFYIIKMVRQSRLTSFDCMQLSFFAGAGEELLFRGAIQPLLGIWVTSVIFVGLHGYFKFKSPGHIIFGGIMFGLSAGLGYLFEYAGLIAAMSAHATYDVIMLKLISYEK</sequence>
<feature type="domain" description="CAAX prenyl protease 2/Lysostaphin resistance protein A-like" evidence="2">
    <location>
        <begin position="110"/>
        <end position="191"/>
    </location>
</feature>
<dbReference type="GO" id="GO:0008237">
    <property type="term" value="F:metallopeptidase activity"/>
    <property type="evidence" value="ECO:0007669"/>
    <property type="project" value="UniProtKB-KW"/>
</dbReference>
<keyword evidence="3" id="KW-0378">Hydrolase</keyword>
<dbReference type="RefSeq" id="WP_265790245.1">
    <property type="nucleotide sequence ID" value="NZ_BAABRS010000003.1"/>
</dbReference>